<reference evidence="1 2" key="1">
    <citation type="journal article" date="2012" name="Genome Res.">
        <title>Genomic basis of endosymbiont-conferred protection against an insect parasitoid.</title>
        <authorList>
            <person name="Hansen A.K."/>
            <person name="Vorburger C."/>
            <person name="Moran N.A."/>
        </authorList>
    </citation>
    <scope>NUCLEOTIDE SEQUENCE [LARGE SCALE GENOMIC DNA]</scope>
    <source>
        <strain evidence="2">R5.15</strain>
    </source>
</reference>
<organism evidence="1 2">
    <name type="scientific">Candidatus Regiella insecticola 5.15</name>
    <dbReference type="NCBI Taxonomy" id="1005043"/>
    <lineage>
        <taxon>Bacteria</taxon>
        <taxon>Pseudomonadati</taxon>
        <taxon>Pseudomonadota</taxon>
        <taxon>Gammaproteobacteria</taxon>
        <taxon>Enterobacterales</taxon>
        <taxon>Enterobacteriaceae</taxon>
        <taxon>aphid secondary symbionts</taxon>
        <taxon>Candidatus Regiella</taxon>
    </lineage>
</organism>
<gene>
    <name evidence="1" type="ORF">Rin_00003530</name>
</gene>
<protein>
    <recommendedName>
        <fullName evidence="3">Cytotoxic translational repressor of toxin-antitoxin stability system</fullName>
    </recommendedName>
</protein>
<keyword evidence="2" id="KW-1185">Reference proteome</keyword>
<dbReference type="Pfam" id="PF06296">
    <property type="entry name" value="RelE"/>
    <property type="match status" value="1"/>
</dbReference>
<dbReference type="InterPro" id="IPR009387">
    <property type="entry name" value="HigB-2"/>
</dbReference>
<dbReference type="OrthoDB" id="197283at2"/>
<dbReference type="Proteomes" id="UP000004116">
    <property type="component" value="Unassembled WGS sequence"/>
</dbReference>
<evidence type="ECO:0000313" key="1">
    <source>
        <dbReference type="EMBL" id="EGY29662.1"/>
    </source>
</evidence>
<accession>G2GX64</accession>
<dbReference type="PIRSF" id="PIRSF039032">
    <property type="entry name" value="HigB-2"/>
    <property type="match status" value="1"/>
</dbReference>
<evidence type="ECO:0008006" key="3">
    <source>
        <dbReference type="Google" id="ProtNLM"/>
    </source>
</evidence>
<evidence type="ECO:0000313" key="2">
    <source>
        <dbReference type="Proteomes" id="UP000004116"/>
    </source>
</evidence>
<comment type="caution">
    <text evidence="1">The sequence shown here is derived from an EMBL/GenBank/DDBJ whole genome shotgun (WGS) entry which is preliminary data.</text>
</comment>
<dbReference type="AlphaFoldDB" id="G2GX64"/>
<dbReference type="EMBL" id="AGCA01000069">
    <property type="protein sequence ID" value="EGY29662.1"/>
    <property type="molecule type" value="Genomic_DNA"/>
</dbReference>
<proteinExistence type="predicted"/>
<name>G2GX64_9ENTR</name>
<sequence length="110" mass="12836">MKLLHFIETSLFQRKIDDLLSRDEYMEFQEYLRLDPEIGATISATGGCRKVRWAIQGKGKSGGIRVIYYYQTTEGEIYLLLVYPKNERENLSDEQKGQLRKIIAMIEGKK</sequence>
<dbReference type="PATRIC" id="fig|1005043.3.peg.333"/>
<dbReference type="RefSeq" id="WP_006705983.1">
    <property type="nucleotide sequence ID" value="NZ_AGCA01000069.1"/>
</dbReference>